<dbReference type="EMBL" id="LJOY01000040">
    <property type="protein sequence ID" value="OBQ24970.1"/>
    <property type="molecule type" value="Genomic_DNA"/>
</dbReference>
<dbReference type="PATRIC" id="fig|1710894.3.peg.283"/>
<proteinExistence type="predicted"/>
<evidence type="ECO:0000313" key="1">
    <source>
        <dbReference type="EMBL" id="OBQ24970.1"/>
    </source>
</evidence>
<accession>A0A1B7VVN2</accession>
<evidence type="ECO:0000313" key="2">
    <source>
        <dbReference type="Proteomes" id="UP000092382"/>
    </source>
</evidence>
<comment type="caution">
    <text evidence="1">The sequence shown here is derived from an EMBL/GenBank/DDBJ whole genome shotgun (WGS) entry which is preliminary data.</text>
</comment>
<sequence>MVFKFKSYQNFKKKLGEANSIVALNELAVRDFQYRANSSEQGASEYIAEKSTQFNICVNFDKFPDFSVDLAQRYIVSIYEGTEEFYNNFIKEYQSFKQKLNDNELTLEAKEENTNKDKKKTLADVLKLLDKNYIKNCNNWEFYNSGERLIGKIPMSIYVYYTEIRHRVIHPYDKKVKELNNARSRLISFRSEIQESYKVPDIPSEFEQINFEDFVLFSRVVKDIALKLSQIGCPTDKELIDLVGRNKKIGKFKNNPKAWRRALVGEICCIYGVDRKEAYDIIDRVLGSLA</sequence>
<name>A0A1B7VVN2_APHFL</name>
<dbReference type="Proteomes" id="UP000092382">
    <property type="component" value="Unassembled WGS sequence"/>
</dbReference>
<protein>
    <submittedName>
        <fullName evidence="1">Uncharacterized protein</fullName>
    </submittedName>
</protein>
<organism evidence="1 2">
    <name type="scientific">Aphanizomenon flos-aquae LD13</name>
    <dbReference type="NCBI Taxonomy" id="1710894"/>
    <lineage>
        <taxon>Bacteria</taxon>
        <taxon>Bacillati</taxon>
        <taxon>Cyanobacteriota</taxon>
        <taxon>Cyanophyceae</taxon>
        <taxon>Nostocales</taxon>
        <taxon>Aphanizomenonaceae</taxon>
        <taxon>Aphanizomenon</taxon>
    </lineage>
</organism>
<gene>
    <name evidence="1" type="ORF">AN481_12610</name>
</gene>
<reference evidence="1 2" key="1">
    <citation type="submission" date="2015-09" db="EMBL/GenBank/DDBJ databases">
        <title>Whole genome shotgun sequence assembly of Aphanizomenon flos-aquae UKL13.</title>
        <authorList>
            <person name="Driscoll C."/>
        </authorList>
    </citation>
    <scope>NUCLEOTIDE SEQUENCE [LARGE SCALE GENOMIC DNA]</scope>
    <source>
        <strain evidence="1">MDT13</strain>
    </source>
</reference>
<dbReference type="AlphaFoldDB" id="A0A1B7VVN2"/>